<dbReference type="Pfam" id="PF13585">
    <property type="entry name" value="CHU_C"/>
    <property type="match status" value="1"/>
</dbReference>
<dbReference type="NCBIfam" id="TIGR04131">
    <property type="entry name" value="Bac_Flav_CTERM"/>
    <property type="match status" value="1"/>
</dbReference>
<dbReference type="InterPro" id="IPR000601">
    <property type="entry name" value="PKD_dom"/>
</dbReference>
<evidence type="ECO:0000259" key="1">
    <source>
        <dbReference type="PROSITE" id="PS50093"/>
    </source>
</evidence>
<dbReference type="InterPro" id="IPR013783">
    <property type="entry name" value="Ig-like_fold"/>
</dbReference>
<dbReference type="Proteomes" id="UP001500742">
    <property type="component" value="Unassembled WGS sequence"/>
</dbReference>
<dbReference type="RefSeq" id="WP_259089711.1">
    <property type="nucleotide sequence ID" value="NZ_BAAAZC010000029.1"/>
</dbReference>
<accession>A0ABP7QSE5</accession>
<dbReference type="Pfam" id="PF18911">
    <property type="entry name" value="PKD_4"/>
    <property type="match status" value="3"/>
</dbReference>
<organism evidence="2 3">
    <name type="scientific">Mucilaginibacter dorajii</name>
    <dbReference type="NCBI Taxonomy" id="692994"/>
    <lineage>
        <taxon>Bacteria</taxon>
        <taxon>Pseudomonadati</taxon>
        <taxon>Bacteroidota</taxon>
        <taxon>Sphingobacteriia</taxon>
        <taxon>Sphingobacteriales</taxon>
        <taxon>Sphingobacteriaceae</taxon>
        <taxon>Mucilaginibacter</taxon>
    </lineage>
</organism>
<dbReference type="InterPro" id="IPR022409">
    <property type="entry name" value="PKD/Chitinase_dom"/>
</dbReference>
<evidence type="ECO:0000313" key="3">
    <source>
        <dbReference type="Proteomes" id="UP001500742"/>
    </source>
</evidence>
<reference evidence="3" key="1">
    <citation type="journal article" date="2019" name="Int. J. Syst. Evol. Microbiol.">
        <title>The Global Catalogue of Microorganisms (GCM) 10K type strain sequencing project: providing services to taxonomists for standard genome sequencing and annotation.</title>
        <authorList>
            <consortium name="The Broad Institute Genomics Platform"/>
            <consortium name="The Broad Institute Genome Sequencing Center for Infectious Disease"/>
            <person name="Wu L."/>
            <person name="Ma J."/>
        </authorList>
    </citation>
    <scope>NUCLEOTIDE SEQUENCE [LARGE SCALE GENOMIC DNA]</scope>
    <source>
        <strain evidence="3">JCM 16601</strain>
    </source>
</reference>
<dbReference type="InterPro" id="IPR035234">
    <property type="entry name" value="IgGFc-bd_N"/>
</dbReference>
<dbReference type="PANTHER" id="PTHR46534:SF1">
    <property type="entry name" value="IGGFC-BINDING PROTEIN N-TERMINAL DOMAIN-CONTAINING PROTEIN"/>
    <property type="match status" value="1"/>
</dbReference>
<dbReference type="CDD" id="cd00146">
    <property type="entry name" value="PKD"/>
    <property type="match status" value="3"/>
</dbReference>
<feature type="domain" description="PKD" evidence="1">
    <location>
        <begin position="650"/>
        <end position="720"/>
    </location>
</feature>
<sequence>MFNARAQGGFSNQGTEFWTVYMDHIDPPKSTDPKISASQMDLYITADVNTTVTVAVADGTFSQNYNVVAHEILSVAIPASAFVDQQGVSNKGIHVISQKPVAVYAHIFAQSVSGATLLLPVTVMGKDYISINYTQLSNSQTSEKKPSYSTFAVIGTEDNTTVEITPTTYLLNGEPPGKPFTVVLNKGQVYQALANADLTGTRVRTISTQAGSCKKVALFSGSSKIMIGCNSPSNTSDNLFQQVYPTATWGKNYITAPLKSRNYDIFRIVLSDPNTVVKLNGVILTASSFVNGLYNEFSSSATNIITADKPIQVVQYAVTQFKTMNCNDSSYDIGDPEMIYLNPLEQTLDHVTLNSTSNYRILNNFINVVIKTATVPTFQLDGKPYTQFTKVIGNEDYSYAQIDVEAGVHRIKASDGFNAIAYGFGQAESYGYAAGASLKNLNEFIALKDPETGLQQLNGCTGVTYKIQLTLPFKTTHIKWDFENGAAFEDNNPVVKSTSVKGDKTLYLYEFAQSETYTAAGDHAVIATVFNPIANECGSDEIISLDYNISAIPVAKLGFAGACLGDTTFFKDLSETSDREIKTWLWDFGDGSTDIVQNPKHVYTQPGNYTVRLTITNENGCGDVSDAMSVYINKLPIADFDLSAPNCPMQDITFISHSTSADGTITKWLWDFGDGSTVVEKNDNTAVIHQYSAPGSYKTKLTVINSNGCTSAVSEKAVTINDLPVVDFVWPDACVADIVQFVNKSTIADDTEAGFTYEWNFGDPDAGSISNTSAEQNPKHHFSQAKDYLVTLKVTSKYGCTYSKTQKITINGEAPGARVVVSDPSALCSNREIFFENRSVVDFGIVTKLEVTFDNNDAQSTKVYEHPVYGQQLRYTYPLFTDGNRTYNVHLIAYSGGTCQNTQDFSLVVKPAHVITFAPAPSFCPEDAPFTFKPSNIQGITGTGVYAGNGISANGLFSPAAAGTGTTEISYIYSSNGNCPDTVKQQVSVYTSPTVTIDGAITVLEGASVNLNASASGHNLNYKWTPSTGLDHDDVLAPKLTPTEDAEYHLTVTSQEGCQATATVAVKVLKFLVIPNAFSPNGDGQNDAWEIKYLNQYPDNTVEIFNRYGQKLFTSIGYGTPWDGRYKGSMLSPGTYYYIITPKNGRKAVSGSVTILR</sequence>
<dbReference type="SMART" id="SM00089">
    <property type="entry name" value="PKD"/>
    <property type="match status" value="4"/>
</dbReference>
<feature type="domain" description="PKD" evidence="1">
    <location>
        <begin position="583"/>
        <end position="620"/>
    </location>
</feature>
<dbReference type="PANTHER" id="PTHR46534">
    <property type="entry name" value="IGGFC_BINDING DOMAIN-CONTAINING PROTEIN"/>
    <property type="match status" value="1"/>
</dbReference>
<dbReference type="Pfam" id="PF17517">
    <property type="entry name" value="IgGFc_binding"/>
    <property type="match status" value="1"/>
</dbReference>
<feature type="domain" description="PKD" evidence="1">
    <location>
        <begin position="756"/>
        <end position="810"/>
    </location>
</feature>
<name>A0ABP7QSE5_9SPHI</name>
<dbReference type="InterPro" id="IPR026341">
    <property type="entry name" value="T9SS_type_B"/>
</dbReference>
<gene>
    <name evidence="2" type="ORF">GCM10022210_44520</name>
</gene>
<dbReference type="EMBL" id="BAAAZC010000029">
    <property type="protein sequence ID" value="GAA3987062.1"/>
    <property type="molecule type" value="Genomic_DNA"/>
</dbReference>
<evidence type="ECO:0000313" key="2">
    <source>
        <dbReference type="EMBL" id="GAA3987062.1"/>
    </source>
</evidence>
<keyword evidence="3" id="KW-1185">Reference proteome</keyword>
<dbReference type="SUPFAM" id="SSF49299">
    <property type="entry name" value="PKD domain"/>
    <property type="match status" value="3"/>
</dbReference>
<dbReference type="PROSITE" id="PS50093">
    <property type="entry name" value="PKD"/>
    <property type="match status" value="3"/>
</dbReference>
<dbReference type="Gene3D" id="2.60.40.10">
    <property type="entry name" value="Immunoglobulins"/>
    <property type="match status" value="4"/>
</dbReference>
<dbReference type="InterPro" id="IPR035986">
    <property type="entry name" value="PKD_dom_sf"/>
</dbReference>
<comment type="caution">
    <text evidence="2">The sequence shown here is derived from an EMBL/GenBank/DDBJ whole genome shotgun (WGS) entry which is preliminary data.</text>
</comment>
<proteinExistence type="predicted"/>
<protein>
    <recommendedName>
        <fullName evidence="1">PKD domain-containing protein</fullName>
    </recommendedName>
</protein>